<dbReference type="GO" id="GO:0019784">
    <property type="term" value="F:deNEDDylase activity"/>
    <property type="evidence" value="ECO:0000318"/>
    <property type="project" value="GO_Central"/>
</dbReference>
<evidence type="ECO:0000256" key="4">
    <source>
        <dbReference type="ARBA" id="ARBA00022807"/>
    </source>
</evidence>
<keyword evidence="4" id="KW-0788">Thiol protease</keyword>
<dbReference type="Pfam" id="PF02902">
    <property type="entry name" value="Peptidase_C48"/>
    <property type="match status" value="1"/>
</dbReference>
<keyword evidence="3" id="KW-0378">Hydrolase</keyword>
<dbReference type="Gene3D" id="3.40.395.10">
    <property type="entry name" value="Adenoviral Proteinase, Chain A"/>
    <property type="match status" value="1"/>
</dbReference>
<dbReference type="InterPro" id="IPR044613">
    <property type="entry name" value="Nep1/2-like"/>
</dbReference>
<dbReference type="GO" id="GO:0008234">
    <property type="term" value="F:cysteine-type peptidase activity"/>
    <property type="evidence" value="ECO:0007669"/>
    <property type="project" value="UniProtKB-KW"/>
</dbReference>
<evidence type="ECO:0000313" key="6">
    <source>
        <dbReference type="EMBL" id="EDQ91484.1"/>
    </source>
</evidence>
<comment type="similarity">
    <text evidence="1">Belongs to the peptidase C48 family.</text>
</comment>
<protein>
    <recommendedName>
        <fullName evidence="5">Ubiquitin-like protease family profile domain-containing protein</fullName>
    </recommendedName>
</protein>
<dbReference type="PANTHER" id="PTHR46468:SF1">
    <property type="entry name" value="SENTRIN-SPECIFIC PROTEASE 8"/>
    <property type="match status" value="1"/>
</dbReference>
<keyword evidence="7" id="KW-1185">Reference proteome</keyword>
<keyword evidence="2" id="KW-0645">Protease</keyword>
<dbReference type="EMBL" id="CH991545">
    <property type="protein sequence ID" value="EDQ91484.1"/>
    <property type="molecule type" value="Genomic_DNA"/>
</dbReference>
<dbReference type="FunCoup" id="A9UTF6">
    <property type="interactions" value="362"/>
</dbReference>
<dbReference type="GO" id="GO:0006508">
    <property type="term" value="P:proteolysis"/>
    <property type="evidence" value="ECO:0007669"/>
    <property type="project" value="UniProtKB-KW"/>
</dbReference>
<name>A9UTF6_MONBE</name>
<dbReference type="InParanoid" id="A9UTF6"/>
<evidence type="ECO:0000259" key="5">
    <source>
        <dbReference type="PROSITE" id="PS50600"/>
    </source>
</evidence>
<sequence>MPLSVGDVYVEDDDLALLPAGRWWNDSVLALCYEWLEQELQPAKTGIWLMQASLAHLLKFLVDEAEQQALLAGGPVPNCDHCFIPWSDSRSPDANSGTHWTLLHYDVGAGQVFVYDSLCGPVEGERPALPCSYAITSALARLQQRPEPQVYRGSSPLQRNGSDCGPLVVHNTARLLCGLLGVPFDRQPTAERAYWQVRLVVHRDHCRMLGVLEKRQGGKD</sequence>
<dbReference type="InterPro" id="IPR038765">
    <property type="entry name" value="Papain-like_cys_pep_sf"/>
</dbReference>
<gene>
    <name evidence="6" type="ORF">MONBRDRAFT_6304</name>
</gene>
<evidence type="ECO:0000313" key="7">
    <source>
        <dbReference type="Proteomes" id="UP000001357"/>
    </source>
</evidence>
<dbReference type="InterPro" id="IPR003653">
    <property type="entry name" value="Peptidase_C48_C"/>
</dbReference>
<dbReference type="RefSeq" id="XP_001743906.1">
    <property type="nucleotide sequence ID" value="XM_001743854.1"/>
</dbReference>
<feature type="domain" description="Ubiquitin-like protease family profile" evidence="5">
    <location>
        <begin position="8"/>
        <end position="175"/>
    </location>
</feature>
<evidence type="ECO:0000256" key="1">
    <source>
        <dbReference type="ARBA" id="ARBA00005234"/>
    </source>
</evidence>
<dbReference type="KEGG" id="mbr:MONBRDRAFT_6304"/>
<dbReference type="GeneID" id="5889017"/>
<dbReference type="STRING" id="81824.A9UTF6"/>
<dbReference type="PROSITE" id="PS50600">
    <property type="entry name" value="ULP_PROTEASE"/>
    <property type="match status" value="1"/>
</dbReference>
<dbReference type="PANTHER" id="PTHR46468">
    <property type="entry name" value="SENTRIN-SPECIFIC PROTEASE 8"/>
    <property type="match status" value="1"/>
</dbReference>
<evidence type="ECO:0000256" key="2">
    <source>
        <dbReference type="ARBA" id="ARBA00022670"/>
    </source>
</evidence>
<dbReference type="OMA" id="PRWINDQ"/>
<reference evidence="6 7" key="1">
    <citation type="journal article" date="2008" name="Nature">
        <title>The genome of the choanoflagellate Monosiga brevicollis and the origin of metazoans.</title>
        <authorList>
            <consortium name="JGI Sequencing"/>
            <person name="King N."/>
            <person name="Westbrook M.J."/>
            <person name="Young S.L."/>
            <person name="Kuo A."/>
            <person name="Abedin M."/>
            <person name="Chapman J."/>
            <person name="Fairclough S."/>
            <person name="Hellsten U."/>
            <person name="Isogai Y."/>
            <person name="Letunic I."/>
            <person name="Marr M."/>
            <person name="Pincus D."/>
            <person name="Putnam N."/>
            <person name="Rokas A."/>
            <person name="Wright K.J."/>
            <person name="Zuzow R."/>
            <person name="Dirks W."/>
            <person name="Good M."/>
            <person name="Goodstein D."/>
            <person name="Lemons D."/>
            <person name="Li W."/>
            <person name="Lyons J.B."/>
            <person name="Morris A."/>
            <person name="Nichols S."/>
            <person name="Richter D.J."/>
            <person name="Salamov A."/>
            <person name="Bork P."/>
            <person name="Lim W.A."/>
            <person name="Manning G."/>
            <person name="Miller W.T."/>
            <person name="McGinnis W."/>
            <person name="Shapiro H."/>
            <person name="Tjian R."/>
            <person name="Grigoriev I.V."/>
            <person name="Rokhsar D."/>
        </authorList>
    </citation>
    <scope>NUCLEOTIDE SEQUENCE [LARGE SCALE GENOMIC DNA]</scope>
    <source>
        <strain evidence="7">MX1 / ATCC 50154</strain>
    </source>
</reference>
<dbReference type="Proteomes" id="UP000001357">
    <property type="component" value="Unassembled WGS sequence"/>
</dbReference>
<evidence type="ECO:0000256" key="3">
    <source>
        <dbReference type="ARBA" id="ARBA00022801"/>
    </source>
</evidence>
<proteinExistence type="inferred from homology"/>
<dbReference type="SUPFAM" id="SSF54001">
    <property type="entry name" value="Cysteine proteinases"/>
    <property type="match status" value="1"/>
</dbReference>
<dbReference type="AlphaFoldDB" id="A9UTF6"/>
<organism evidence="6 7">
    <name type="scientific">Monosiga brevicollis</name>
    <name type="common">Choanoflagellate</name>
    <dbReference type="NCBI Taxonomy" id="81824"/>
    <lineage>
        <taxon>Eukaryota</taxon>
        <taxon>Choanoflagellata</taxon>
        <taxon>Craspedida</taxon>
        <taxon>Salpingoecidae</taxon>
        <taxon>Monosiga</taxon>
    </lineage>
</organism>
<dbReference type="GO" id="GO:0000338">
    <property type="term" value="P:protein deneddylation"/>
    <property type="evidence" value="ECO:0000318"/>
    <property type="project" value="GO_Central"/>
</dbReference>
<accession>A9UTF6</accession>